<proteinExistence type="predicted"/>
<reference evidence="1" key="3">
    <citation type="submission" date="2015-02" db="EMBL/GenBank/DDBJ databases">
        <title>Evolutionary Origins and Diversification of the Mycorrhizal Mutualists.</title>
        <authorList>
            <consortium name="DOE Joint Genome Institute"/>
            <consortium name="Mycorrhizal Genomics Consortium"/>
            <person name="Kohler A."/>
            <person name="Kuo A."/>
            <person name="Nagy L.G."/>
            <person name="Floudas D."/>
            <person name="Copeland A."/>
            <person name="Barry K.W."/>
            <person name="Cichocki N."/>
            <person name="Veneault-Fourrey C."/>
            <person name="LaButti K."/>
            <person name="Lindquist E.A."/>
            <person name="Lipzen A."/>
            <person name="Lundell T."/>
            <person name="Morin E."/>
            <person name="Murat C."/>
            <person name="Riley R."/>
            <person name="Ohm R."/>
            <person name="Sun H."/>
            <person name="Tunlid A."/>
            <person name="Henrissat B."/>
            <person name="Grigoriev I.V."/>
            <person name="Hibbett D.S."/>
            <person name="Martin F."/>
        </authorList>
    </citation>
    <scope>NUCLEOTIDE SEQUENCE</scope>
    <source>
        <strain evidence="1 3">MUT 4182</strain>
    </source>
</reference>
<sequence length="306" mass="34771">MTDYSQPQLTQSNQFFVTERDSKPIYIRVEDTLYCMPYFILANNCDGMEAVLSMGRDSDAANSSANPLEIGQVMARDYEAWLTFRFRSSDIFDMEGDQRLDTLEGILVMGDRFIDSGAVRFAKNQLETEYTAGRCSPARRIHLALRCRPQVGEWLREAITALVSTDPTTLTTTDVSLIDTGSWHPNPQSILLGITQIRHRLMTLRHSIFFHVPPYTHVATCSQQNRPLCNEAWSNVYRTFFLLNLHPTHPRSRSEVVEAMRQSSPPGAMGNCYTRAINQMATTTFLEAEEELVTENVQLLISAIQF</sequence>
<evidence type="ECO:0000313" key="3">
    <source>
        <dbReference type="Proteomes" id="UP000054248"/>
    </source>
</evidence>
<evidence type="ECO:0000313" key="1">
    <source>
        <dbReference type="EMBL" id="KIO16537.1"/>
    </source>
</evidence>
<gene>
    <name evidence="2" type="ORF">M407DRAFT_33242</name>
    <name evidence="1" type="ORF">M407DRAFT_33818</name>
</gene>
<protein>
    <submittedName>
        <fullName evidence="1">Uncharacterized protein</fullName>
    </submittedName>
</protein>
<dbReference type="Proteomes" id="UP000054248">
    <property type="component" value="Unassembled WGS sequence"/>
</dbReference>
<reference evidence="3" key="2">
    <citation type="submission" date="2015-01" db="EMBL/GenBank/DDBJ databases">
        <title>Evolutionary Origins and Diversification of the Mycorrhizal Mutualists.</title>
        <authorList>
            <consortium name="DOE Joint Genome Institute"/>
            <consortium name="Mycorrhizal Genomics Consortium"/>
            <person name="Kohler A."/>
            <person name="Kuo A."/>
            <person name="Nagy L.G."/>
            <person name="Floudas D."/>
            <person name="Copeland A."/>
            <person name="Barry K.W."/>
            <person name="Cichocki N."/>
            <person name="Veneault-Fourrey C."/>
            <person name="LaButti K."/>
            <person name="Lindquist E.A."/>
            <person name="Lipzen A."/>
            <person name="Lundell T."/>
            <person name="Morin E."/>
            <person name="Murat C."/>
            <person name="Riley R."/>
            <person name="Ohm R."/>
            <person name="Sun H."/>
            <person name="Tunlid A."/>
            <person name="Henrissat B."/>
            <person name="Grigoriev I.V."/>
            <person name="Hibbett D.S."/>
            <person name="Martin F."/>
        </authorList>
    </citation>
    <scope>NUCLEOTIDE SEQUENCE [LARGE SCALE GENOMIC DNA]</scope>
    <source>
        <strain evidence="3">MUT 4182</strain>
    </source>
</reference>
<evidence type="ECO:0000313" key="2">
    <source>
        <dbReference type="EMBL" id="KIO17096.1"/>
    </source>
</evidence>
<name>A0A0C3L4K1_9AGAM</name>
<dbReference type="HOGENOM" id="CLU_909711_0_0_1"/>
<organism evidence="1 3">
    <name type="scientific">Tulasnella calospora MUT 4182</name>
    <dbReference type="NCBI Taxonomy" id="1051891"/>
    <lineage>
        <taxon>Eukaryota</taxon>
        <taxon>Fungi</taxon>
        <taxon>Dikarya</taxon>
        <taxon>Basidiomycota</taxon>
        <taxon>Agaricomycotina</taxon>
        <taxon>Agaricomycetes</taxon>
        <taxon>Cantharellales</taxon>
        <taxon>Tulasnellaceae</taxon>
        <taxon>Tulasnella</taxon>
    </lineage>
</organism>
<reference evidence="1 3" key="1">
    <citation type="submission" date="2014-04" db="EMBL/GenBank/DDBJ databases">
        <authorList>
            <consortium name="DOE Joint Genome Institute"/>
            <person name="Kuo A."/>
            <person name="Girlanda M."/>
            <person name="Perotto S."/>
            <person name="Kohler A."/>
            <person name="Nagy L.G."/>
            <person name="Floudas D."/>
            <person name="Copeland A."/>
            <person name="Barry K.W."/>
            <person name="Cichocki N."/>
            <person name="Veneault-Fourrey C."/>
            <person name="LaButti K."/>
            <person name="Lindquist E.A."/>
            <person name="Lipzen A."/>
            <person name="Lundell T."/>
            <person name="Morin E."/>
            <person name="Murat C."/>
            <person name="Sun H."/>
            <person name="Tunlid A."/>
            <person name="Henrissat B."/>
            <person name="Grigoriev I.V."/>
            <person name="Hibbett D.S."/>
            <person name="Martin F."/>
            <person name="Nordberg H.P."/>
            <person name="Cantor M.N."/>
            <person name="Hua S.X."/>
        </authorList>
    </citation>
    <scope>NUCLEOTIDE SEQUENCE [LARGE SCALE GENOMIC DNA]</scope>
    <source>
        <strain evidence="1 3">MUT 4182</strain>
    </source>
</reference>
<dbReference type="AlphaFoldDB" id="A0A0C3L4K1"/>
<dbReference type="EMBL" id="KN823539">
    <property type="protein sequence ID" value="KIO16537.1"/>
    <property type="molecule type" value="Genomic_DNA"/>
</dbReference>
<keyword evidence="3" id="KW-1185">Reference proteome</keyword>
<dbReference type="EMBL" id="KN823430">
    <property type="protein sequence ID" value="KIO17096.1"/>
    <property type="molecule type" value="Genomic_DNA"/>
</dbReference>
<accession>A0A0C3L4K1</accession>